<evidence type="ECO:0000256" key="6">
    <source>
        <dbReference type="SAM" id="Phobius"/>
    </source>
</evidence>
<dbReference type="PANTHER" id="PTHR43791">
    <property type="entry name" value="PERMEASE-RELATED"/>
    <property type="match status" value="1"/>
</dbReference>
<evidence type="ECO:0000313" key="8">
    <source>
        <dbReference type="Proteomes" id="UP000799436"/>
    </source>
</evidence>
<feature type="transmembrane region" description="Helical" evidence="6">
    <location>
        <begin position="318"/>
        <end position="335"/>
    </location>
</feature>
<organism evidence="7 8">
    <name type="scientific">Teratosphaeria nubilosa</name>
    <dbReference type="NCBI Taxonomy" id="161662"/>
    <lineage>
        <taxon>Eukaryota</taxon>
        <taxon>Fungi</taxon>
        <taxon>Dikarya</taxon>
        <taxon>Ascomycota</taxon>
        <taxon>Pezizomycotina</taxon>
        <taxon>Dothideomycetes</taxon>
        <taxon>Dothideomycetidae</taxon>
        <taxon>Mycosphaerellales</taxon>
        <taxon>Teratosphaeriaceae</taxon>
        <taxon>Teratosphaeria</taxon>
    </lineage>
</organism>
<feature type="transmembrane region" description="Helical" evidence="6">
    <location>
        <begin position="278"/>
        <end position="298"/>
    </location>
</feature>
<evidence type="ECO:0000256" key="2">
    <source>
        <dbReference type="ARBA" id="ARBA00022448"/>
    </source>
</evidence>
<dbReference type="GO" id="GO:0022857">
    <property type="term" value="F:transmembrane transporter activity"/>
    <property type="evidence" value="ECO:0007669"/>
    <property type="project" value="InterPro"/>
</dbReference>
<dbReference type="Proteomes" id="UP000799436">
    <property type="component" value="Unassembled WGS sequence"/>
</dbReference>
<feature type="transmembrane region" description="Helical" evidence="6">
    <location>
        <begin position="429"/>
        <end position="451"/>
    </location>
</feature>
<dbReference type="Gene3D" id="1.20.1250.20">
    <property type="entry name" value="MFS general substrate transporter like domains"/>
    <property type="match status" value="2"/>
</dbReference>
<protein>
    <submittedName>
        <fullName evidence="7">MFS transporter-like protein</fullName>
    </submittedName>
</protein>
<keyword evidence="4 6" id="KW-1133">Transmembrane helix</keyword>
<dbReference type="FunFam" id="1.20.1250.20:FF:000013">
    <property type="entry name" value="MFS general substrate transporter"/>
    <property type="match status" value="1"/>
</dbReference>
<keyword evidence="5 6" id="KW-0472">Membrane</keyword>
<dbReference type="PANTHER" id="PTHR43791:SF36">
    <property type="entry name" value="TRANSPORTER, PUTATIVE (AFU_ORTHOLOGUE AFUA_6G08340)-RELATED"/>
    <property type="match status" value="1"/>
</dbReference>
<name>A0A6G1LMF5_9PEZI</name>
<dbReference type="InterPro" id="IPR036259">
    <property type="entry name" value="MFS_trans_sf"/>
</dbReference>
<dbReference type="InterPro" id="IPR011701">
    <property type="entry name" value="MFS"/>
</dbReference>
<evidence type="ECO:0000313" key="7">
    <source>
        <dbReference type="EMBL" id="KAF2773759.1"/>
    </source>
</evidence>
<feature type="transmembrane region" description="Helical" evidence="6">
    <location>
        <begin position="114"/>
        <end position="132"/>
    </location>
</feature>
<dbReference type="FunFam" id="1.20.1250.20:FF:000018">
    <property type="entry name" value="MFS transporter permease"/>
    <property type="match status" value="1"/>
</dbReference>
<gene>
    <name evidence="7" type="ORF">EJ03DRAFT_347723</name>
</gene>
<proteinExistence type="predicted"/>
<dbReference type="AlphaFoldDB" id="A0A6G1LMF5"/>
<feature type="transmembrane region" description="Helical" evidence="6">
    <location>
        <begin position="207"/>
        <end position="227"/>
    </location>
</feature>
<keyword evidence="2" id="KW-0813">Transport</keyword>
<feature type="transmembrane region" description="Helical" evidence="6">
    <location>
        <begin position="403"/>
        <end position="423"/>
    </location>
</feature>
<evidence type="ECO:0000256" key="4">
    <source>
        <dbReference type="ARBA" id="ARBA00022989"/>
    </source>
</evidence>
<evidence type="ECO:0000256" key="5">
    <source>
        <dbReference type="ARBA" id="ARBA00023136"/>
    </source>
</evidence>
<keyword evidence="8" id="KW-1185">Reference proteome</keyword>
<feature type="transmembrane region" description="Helical" evidence="6">
    <location>
        <begin position="176"/>
        <end position="195"/>
    </location>
</feature>
<feature type="transmembrane region" description="Helical" evidence="6">
    <location>
        <begin position="367"/>
        <end position="391"/>
    </location>
</feature>
<dbReference type="Pfam" id="PF07690">
    <property type="entry name" value="MFS_1"/>
    <property type="match status" value="1"/>
</dbReference>
<dbReference type="SUPFAM" id="SSF103473">
    <property type="entry name" value="MFS general substrate transporter"/>
    <property type="match status" value="1"/>
</dbReference>
<dbReference type="GO" id="GO:0016020">
    <property type="term" value="C:membrane"/>
    <property type="evidence" value="ECO:0007669"/>
    <property type="project" value="UniProtKB-SubCell"/>
</dbReference>
<evidence type="ECO:0000256" key="3">
    <source>
        <dbReference type="ARBA" id="ARBA00022692"/>
    </source>
</evidence>
<accession>A0A6G1LMF5</accession>
<comment type="subcellular location">
    <subcellularLocation>
        <location evidence="1">Membrane</location>
        <topology evidence="1">Multi-pass membrane protein</topology>
    </subcellularLocation>
</comment>
<feature type="transmembrane region" description="Helical" evidence="6">
    <location>
        <begin position="144"/>
        <end position="164"/>
    </location>
</feature>
<feature type="transmembrane region" description="Helical" evidence="6">
    <location>
        <begin position="342"/>
        <end position="361"/>
    </location>
</feature>
<evidence type="ECO:0000256" key="1">
    <source>
        <dbReference type="ARBA" id="ARBA00004141"/>
    </source>
</evidence>
<sequence length="502" mass="54501">MAIPQPKADVPLSGYLQHDEPAEKVEVNELEITDALLEKKLVRKLDIHLVGLVTSLYLLSFLDRSNIGNANTAGLSRDLGLDSNHYEWLLTIFYMSYVLFAFGVLGWKIFPPHIWCAVCVLGWGVIATAQAATRSWSGMMACRFFMGAFEQSFGPGIIYFFSCFYTRREVGLRCGLFIASAPLATCFAGALAYGITSGHASIASWRLLFLVEGSPTILMAVVTFFALPDSTQKAWFLNNAEKRLALARSIRQSGQAEPMGVSAFSLKELLQTFMDPKALCLALINFSLSVSFSSLPVFLPTILEDMGFSGINAQGLSAPPYALSYIVTLMTCWIADKTQQRGLTITATSFVGAIGYIMLAASKSVGVRYAGAFFAAAGIFPALANMTSWVINNQGSDTRRGAGMVLLGLIGQCGPLLGTRLYPRSAGPYYIQGNSICAGFLCLAMLLTMSLRTGLSWQNRKLDKQYGTLEEQDANIAVEDGAEGAVNSGVAENYGPRFRFVL</sequence>
<dbReference type="EMBL" id="ML995810">
    <property type="protein sequence ID" value="KAF2773759.1"/>
    <property type="molecule type" value="Genomic_DNA"/>
</dbReference>
<reference evidence="7" key="1">
    <citation type="journal article" date="2020" name="Stud. Mycol.">
        <title>101 Dothideomycetes genomes: a test case for predicting lifestyles and emergence of pathogens.</title>
        <authorList>
            <person name="Haridas S."/>
            <person name="Albert R."/>
            <person name="Binder M."/>
            <person name="Bloem J."/>
            <person name="Labutti K."/>
            <person name="Salamov A."/>
            <person name="Andreopoulos B."/>
            <person name="Baker S."/>
            <person name="Barry K."/>
            <person name="Bills G."/>
            <person name="Bluhm B."/>
            <person name="Cannon C."/>
            <person name="Castanera R."/>
            <person name="Culley D."/>
            <person name="Daum C."/>
            <person name="Ezra D."/>
            <person name="Gonzalez J."/>
            <person name="Henrissat B."/>
            <person name="Kuo A."/>
            <person name="Liang C."/>
            <person name="Lipzen A."/>
            <person name="Lutzoni F."/>
            <person name="Magnuson J."/>
            <person name="Mondo S."/>
            <person name="Nolan M."/>
            <person name="Ohm R."/>
            <person name="Pangilinan J."/>
            <person name="Park H.-J."/>
            <person name="Ramirez L."/>
            <person name="Alfaro M."/>
            <person name="Sun H."/>
            <person name="Tritt A."/>
            <person name="Yoshinaga Y."/>
            <person name="Zwiers L.-H."/>
            <person name="Turgeon B."/>
            <person name="Goodwin S."/>
            <person name="Spatafora J."/>
            <person name="Crous P."/>
            <person name="Grigoriev I."/>
        </authorList>
    </citation>
    <scope>NUCLEOTIDE SEQUENCE</scope>
    <source>
        <strain evidence="7">CBS 116005</strain>
    </source>
</reference>
<dbReference type="OrthoDB" id="2985014at2759"/>
<keyword evidence="3 6" id="KW-0812">Transmembrane</keyword>
<feature type="transmembrane region" description="Helical" evidence="6">
    <location>
        <begin position="88"/>
        <end position="107"/>
    </location>
</feature>